<dbReference type="GO" id="GO:0044695">
    <property type="term" value="C:Dsc E3 ubiquitin ligase complex"/>
    <property type="evidence" value="ECO:0007669"/>
    <property type="project" value="InterPro"/>
</dbReference>
<dbReference type="InterPro" id="IPR045226">
    <property type="entry name" value="Dsc3"/>
</dbReference>
<dbReference type="PANTHER" id="PTHR28049:SF1">
    <property type="entry name" value="DSC E3 UBIQUITIN LIGASE COMPLEX SUBUNIT 3"/>
    <property type="match status" value="1"/>
</dbReference>
<evidence type="ECO:0000313" key="2">
    <source>
        <dbReference type="EMBL" id="KAJ3200318.1"/>
    </source>
</evidence>
<dbReference type="EMBL" id="JADGJW010001928">
    <property type="protein sequence ID" value="KAJ3200318.1"/>
    <property type="molecule type" value="Genomic_DNA"/>
</dbReference>
<gene>
    <name evidence="2" type="ORF">HK099_002725</name>
</gene>
<reference evidence="2" key="1">
    <citation type="submission" date="2020-05" db="EMBL/GenBank/DDBJ databases">
        <title>Phylogenomic resolution of chytrid fungi.</title>
        <authorList>
            <person name="Stajich J.E."/>
            <person name="Amses K."/>
            <person name="Simmons R."/>
            <person name="Seto K."/>
            <person name="Myers J."/>
            <person name="Bonds A."/>
            <person name="Quandt C.A."/>
            <person name="Barry K."/>
            <person name="Liu P."/>
            <person name="Grigoriev I."/>
            <person name="Longcore J.E."/>
            <person name="James T.Y."/>
        </authorList>
    </citation>
    <scope>NUCLEOTIDE SEQUENCE</scope>
    <source>
        <strain evidence="2">JEL0476</strain>
    </source>
</reference>
<dbReference type="AlphaFoldDB" id="A0AAD5XUI3"/>
<keyword evidence="3" id="KW-1185">Reference proteome</keyword>
<evidence type="ECO:0000259" key="1">
    <source>
        <dbReference type="Pfam" id="PF13373"/>
    </source>
</evidence>
<name>A0AAD5XUI3_9FUNG</name>
<accession>A0AAD5XUI3</accession>
<protein>
    <recommendedName>
        <fullName evidence="1">DSC E3 ubiquitin ligase complex subunit 3 C-terminal domain-containing protein</fullName>
    </recommendedName>
</protein>
<feature type="domain" description="DSC E3 ubiquitin ligase complex subunit 3 C-terminal" evidence="1">
    <location>
        <begin position="173"/>
        <end position="230"/>
    </location>
</feature>
<comment type="caution">
    <text evidence="2">The sequence shown here is derived from an EMBL/GenBank/DDBJ whole genome shotgun (WGS) entry which is preliminary data.</text>
</comment>
<sequence>MSLDASSSSTFENIPLLPLIQNDSFQAKVLTSNGKTINLILKKNERVIDLENKLLETFLTKNDDNDNQQLQQNNKKLIKKFRFILNGKILKKNELVNKFNLNFLVLHCSITEEEDEKFDESVLKKKGKEREVDIEENENLLSSREFQNSNTTTITSDTAVISSSLSQTSPEARGFERLRSIAGLTEDEVNGLRERFHLLRDNEDVHNNNNLTNAEDEWIDNSANGNKKKKKKLYI</sequence>
<dbReference type="GO" id="GO:0005783">
    <property type="term" value="C:endoplasmic reticulum"/>
    <property type="evidence" value="ECO:0007669"/>
    <property type="project" value="TreeGrafter"/>
</dbReference>
<dbReference type="PANTHER" id="PTHR28049">
    <property type="entry name" value="TRANSMEMBRANE PROTEIN YOR223W"/>
    <property type="match status" value="1"/>
</dbReference>
<dbReference type="Pfam" id="PF13373">
    <property type="entry name" value="Dsc3_C"/>
    <property type="match status" value="1"/>
</dbReference>
<proteinExistence type="predicted"/>
<dbReference type="InterPro" id="IPR025390">
    <property type="entry name" value="Dsc3_C"/>
</dbReference>
<organism evidence="2 3">
    <name type="scientific">Clydaea vesicula</name>
    <dbReference type="NCBI Taxonomy" id="447962"/>
    <lineage>
        <taxon>Eukaryota</taxon>
        <taxon>Fungi</taxon>
        <taxon>Fungi incertae sedis</taxon>
        <taxon>Chytridiomycota</taxon>
        <taxon>Chytridiomycota incertae sedis</taxon>
        <taxon>Chytridiomycetes</taxon>
        <taxon>Lobulomycetales</taxon>
        <taxon>Lobulomycetaceae</taxon>
        <taxon>Clydaea</taxon>
    </lineage>
</organism>
<dbReference type="Proteomes" id="UP001211065">
    <property type="component" value="Unassembled WGS sequence"/>
</dbReference>
<evidence type="ECO:0000313" key="3">
    <source>
        <dbReference type="Proteomes" id="UP001211065"/>
    </source>
</evidence>